<dbReference type="RefSeq" id="WP_110022491.1">
    <property type="nucleotide sequence ID" value="NZ_PDNZ01000002.1"/>
</dbReference>
<dbReference type="EMBL" id="PDNZ01000002">
    <property type="protein sequence ID" value="PWW82772.1"/>
    <property type="molecule type" value="Genomic_DNA"/>
</dbReference>
<accession>A0A317T7Y7</accession>
<gene>
    <name evidence="1" type="primary">bchJ</name>
    <name evidence="1" type="ORF">CR164_03255</name>
</gene>
<sequence>MTAPAKIGPNSIIQTVAALEAKYGKAEADARLTVAGHGHLIGNLPSEMVEEKTFHTLVTSLDKDLDNSVLAELLKDSGQRTAAYLLKVRIPGFFQKLLKPLPPSLAFKLLLFAISKNAWTFVGSGDFSYTSGKKPVITVKVTHPTIPVVGNFYLGTFTKLLKELVNPNTKIDASIIGESGDITCRYTCYI</sequence>
<dbReference type="AlphaFoldDB" id="A0A317T7Y7"/>
<dbReference type="GO" id="GO:0015979">
    <property type="term" value="P:photosynthesis"/>
    <property type="evidence" value="ECO:0007669"/>
    <property type="project" value="InterPro"/>
</dbReference>
<reference evidence="2" key="1">
    <citation type="submission" date="2017-10" db="EMBL/GenBank/DDBJ databases">
        <authorList>
            <person name="Gaisin V.A."/>
            <person name="Rysina M.S."/>
            <person name="Grouzdev D.S."/>
        </authorList>
    </citation>
    <scope>NUCLEOTIDE SEQUENCE [LARGE SCALE GENOMIC DNA]</scope>
    <source>
        <strain evidence="2">V1</strain>
    </source>
</reference>
<keyword evidence="2" id="KW-1185">Reference proteome</keyword>
<organism evidence="1 2">
    <name type="scientific">Prosthecochloris marina</name>
    <dbReference type="NCBI Taxonomy" id="2017681"/>
    <lineage>
        <taxon>Bacteria</taxon>
        <taxon>Pseudomonadati</taxon>
        <taxon>Chlorobiota</taxon>
        <taxon>Chlorobiia</taxon>
        <taxon>Chlorobiales</taxon>
        <taxon>Chlorobiaceae</taxon>
        <taxon>Prosthecochloris</taxon>
    </lineage>
</organism>
<comment type="caution">
    <text evidence="1">The sequence shown here is derived from an EMBL/GenBank/DDBJ whole genome shotgun (WGS) entry which is preliminary data.</text>
</comment>
<dbReference type="OrthoDB" id="2080515at2"/>
<name>A0A317T7Y7_9CHLB</name>
<evidence type="ECO:0000313" key="1">
    <source>
        <dbReference type="EMBL" id="PWW82772.1"/>
    </source>
</evidence>
<dbReference type="InterPro" id="IPR010249">
    <property type="entry name" value="BchJ"/>
</dbReference>
<dbReference type="GO" id="GO:0030494">
    <property type="term" value="P:bacteriochlorophyll biosynthetic process"/>
    <property type="evidence" value="ECO:0007669"/>
    <property type="project" value="InterPro"/>
</dbReference>
<dbReference type="Proteomes" id="UP000246278">
    <property type="component" value="Unassembled WGS sequence"/>
</dbReference>
<protein>
    <submittedName>
        <fullName evidence="1">Bacteriochlorophyll 4-vinyl reductase</fullName>
    </submittedName>
</protein>
<proteinExistence type="predicted"/>
<evidence type="ECO:0000313" key="2">
    <source>
        <dbReference type="Proteomes" id="UP000246278"/>
    </source>
</evidence>
<dbReference type="NCBIfam" id="TIGR02019">
    <property type="entry name" value="BchJ"/>
    <property type="match status" value="1"/>
</dbReference>